<reference evidence="1 2" key="1">
    <citation type="submission" date="2019-06" db="EMBL/GenBank/DDBJ databases">
        <title>Sequencing the genomes of 1000 actinobacteria strains.</title>
        <authorList>
            <person name="Klenk H.-P."/>
        </authorList>
    </citation>
    <scope>NUCLEOTIDE SEQUENCE [LARGE SCALE GENOMIC DNA]</scope>
    <source>
        <strain evidence="1 2">DSM 8251</strain>
    </source>
</reference>
<dbReference type="Proteomes" id="UP000316196">
    <property type="component" value="Unassembled WGS sequence"/>
</dbReference>
<sequence>MNRTSAAHIIHENWDPGPDPLDTSAVAWVDAVPVRDHLFHLSTHSGVPWWVILDHAGWPRRLARRMGIGPVPRRVPQALADALSAIDVIDLGRPTPVAA</sequence>
<protein>
    <submittedName>
        <fullName evidence="1">Uncharacterized protein</fullName>
    </submittedName>
</protein>
<organism evidence="1 2">
    <name type="scientific">Propioniferax innocua</name>
    <dbReference type="NCBI Taxonomy" id="1753"/>
    <lineage>
        <taxon>Bacteria</taxon>
        <taxon>Bacillati</taxon>
        <taxon>Actinomycetota</taxon>
        <taxon>Actinomycetes</taxon>
        <taxon>Propionibacteriales</taxon>
        <taxon>Propionibacteriaceae</taxon>
        <taxon>Propioniferax</taxon>
    </lineage>
</organism>
<dbReference type="AlphaFoldDB" id="A0A542ZR57"/>
<gene>
    <name evidence="1" type="ORF">FB460_0633</name>
</gene>
<accession>A0A542ZR57</accession>
<proteinExistence type="predicted"/>
<keyword evidence="2" id="KW-1185">Reference proteome</keyword>
<comment type="caution">
    <text evidence="1">The sequence shown here is derived from an EMBL/GenBank/DDBJ whole genome shotgun (WGS) entry which is preliminary data.</text>
</comment>
<name>A0A542ZR57_9ACTN</name>
<dbReference type="RefSeq" id="WP_170209926.1">
    <property type="nucleotide sequence ID" value="NZ_BAAAMD010000001.1"/>
</dbReference>
<dbReference type="EMBL" id="VFOR01000001">
    <property type="protein sequence ID" value="TQL62842.1"/>
    <property type="molecule type" value="Genomic_DNA"/>
</dbReference>
<evidence type="ECO:0000313" key="1">
    <source>
        <dbReference type="EMBL" id="TQL62842.1"/>
    </source>
</evidence>
<evidence type="ECO:0000313" key="2">
    <source>
        <dbReference type="Proteomes" id="UP000316196"/>
    </source>
</evidence>